<proteinExistence type="predicted"/>
<comment type="subcellular location">
    <subcellularLocation>
        <location evidence="1">Nucleus</location>
    </subcellularLocation>
</comment>
<evidence type="ECO:0000256" key="5">
    <source>
        <dbReference type="ARBA" id="ARBA00023163"/>
    </source>
</evidence>
<dbReference type="GeneID" id="27709703"/>
<dbReference type="Proteomes" id="UP000053411">
    <property type="component" value="Unassembled WGS sequence"/>
</dbReference>
<dbReference type="Pfam" id="PF00172">
    <property type="entry name" value="Zn_clus"/>
    <property type="match status" value="1"/>
</dbReference>
<evidence type="ECO:0000256" key="2">
    <source>
        <dbReference type="ARBA" id="ARBA00022723"/>
    </source>
</evidence>
<organism evidence="9 10">
    <name type="scientific">Fonsecaea multimorphosa CBS 102226</name>
    <dbReference type="NCBI Taxonomy" id="1442371"/>
    <lineage>
        <taxon>Eukaryota</taxon>
        <taxon>Fungi</taxon>
        <taxon>Dikarya</taxon>
        <taxon>Ascomycota</taxon>
        <taxon>Pezizomycotina</taxon>
        <taxon>Eurotiomycetes</taxon>
        <taxon>Chaetothyriomycetidae</taxon>
        <taxon>Chaetothyriales</taxon>
        <taxon>Herpotrichiellaceae</taxon>
        <taxon>Fonsecaea</taxon>
    </lineage>
</organism>
<evidence type="ECO:0000313" key="10">
    <source>
        <dbReference type="Proteomes" id="UP000053411"/>
    </source>
</evidence>
<dbReference type="GO" id="GO:0006351">
    <property type="term" value="P:DNA-templated transcription"/>
    <property type="evidence" value="ECO:0007669"/>
    <property type="project" value="InterPro"/>
</dbReference>
<evidence type="ECO:0000313" key="9">
    <source>
        <dbReference type="EMBL" id="KIY00272.1"/>
    </source>
</evidence>
<dbReference type="GO" id="GO:0005634">
    <property type="term" value="C:nucleus"/>
    <property type="evidence" value="ECO:0007669"/>
    <property type="project" value="UniProtKB-SubCell"/>
</dbReference>
<gene>
    <name evidence="9" type="ORF">Z520_03957</name>
</gene>
<reference evidence="9 10" key="1">
    <citation type="submission" date="2015-01" db="EMBL/GenBank/DDBJ databases">
        <title>The Genome Sequence of Fonsecaea multimorphosa CBS 102226.</title>
        <authorList>
            <consortium name="The Broad Institute Genomics Platform"/>
            <person name="Cuomo C."/>
            <person name="de Hoog S."/>
            <person name="Gorbushina A."/>
            <person name="Stielow B."/>
            <person name="Teixiera M."/>
            <person name="Abouelleil A."/>
            <person name="Chapman S.B."/>
            <person name="Priest M."/>
            <person name="Young S.K."/>
            <person name="Wortman J."/>
            <person name="Nusbaum C."/>
            <person name="Birren B."/>
        </authorList>
    </citation>
    <scope>NUCLEOTIDE SEQUENCE [LARGE SCALE GENOMIC DNA]</scope>
    <source>
        <strain evidence="9 10">CBS 102226</strain>
    </source>
</reference>
<accession>A0A0D2ITH7</accession>
<keyword evidence="4" id="KW-0238">DNA-binding</keyword>
<feature type="region of interest" description="Disordered" evidence="7">
    <location>
        <begin position="691"/>
        <end position="720"/>
    </location>
</feature>
<feature type="domain" description="Zn(2)-C6 fungal-type" evidence="8">
    <location>
        <begin position="25"/>
        <end position="54"/>
    </location>
</feature>
<dbReference type="GO" id="GO:0008270">
    <property type="term" value="F:zinc ion binding"/>
    <property type="evidence" value="ECO:0007669"/>
    <property type="project" value="InterPro"/>
</dbReference>
<protein>
    <recommendedName>
        <fullName evidence="8">Zn(2)-C6 fungal-type domain-containing protein</fullName>
    </recommendedName>
</protein>
<dbReference type="RefSeq" id="XP_016634394.1">
    <property type="nucleotide sequence ID" value="XM_016774467.1"/>
</dbReference>
<evidence type="ECO:0000259" key="8">
    <source>
        <dbReference type="PROSITE" id="PS50048"/>
    </source>
</evidence>
<feature type="compositionally biased region" description="Low complexity" evidence="7">
    <location>
        <begin position="697"/>
        <end position="707"/>
    </location>
</feature>
<keyword evidence="3" id="KW-0805">Transcription regulation</keyword>
<evidence type="ECO:0000256" key="3">
    <source>
        <dbReference type="ARBA" id="ARBA00023015"/>
    </source>
</evidence>
<dbReference type="GO" id="GO:0003677">
    <property type="term" value="F:DNA binding"/>
    <property type="evidence" value="ECO:0007669"/>
    <property type="project" value="UniProtKB-KW"/>
</dbReference>
<dbReference type="OrthoDB" id="3014581at2759"/>
<dbReference type="InterPro" id="IPR050613">
    <property type="entry name" value="Sec_Metabolite_Reg"/>
</dbReference>
<dbReference type="PANTHER" id="PTHR31001:SF90">
    <property type="entry name" value="CENTROMERE DNA-BINDING PROTEIN COMPLEX CBF3 SUBUNIT B"/>
    <property type="match status" value="1"/>
</dbReference>
<evidence type="ECO:0000256" key="7">
    <source>
        <dbReference type="SAM" id="MobiDB-lite"/>
    </source>
</evidence>
<keyword evidence="10" id="KW-1185">Reference proteome</keyword>
<dbReference type="SUPFAM" id="SSF57701">
    <property type="entry name" value="Zn2/Cys6 DNA-binding domain"/>
    <property type="match status" value="1"/>
</dbReference>
<dbReference type="InterPro" id="IPR001138">
    <property type="entry name" value="Zn2Cys6_DnaBD"/>
</dbReference>
<dbReference type="CDD" id="cd12148">
    <property type="entry name" value="fungal_TF_MHR"/>
    <property type="match status" value="1"/>
</dbReference>
<dbReference type="PROSITE" id="PS00463">
    <property type="entry name" value="ZN2_CY6_FUNGAL_1"/>
    <property type="match status" value="1"/>
</dbReference>
<dbReference type="InterPro" id="IPR007219">
    <property type="entry name" value="XnlR_reg_dom"/>
</dbReference>
<dbReference type="PROSITE" id="PS50048">
    <property type="entry name" value="ZN2_CY6_FUNGAL_2"/>
    <property type="match status" value="1"/>
</dbReference>
<dbReference type="PANTHER" id="PTHR31001">
    <property type="entry name" value="UNCHARACTERIZED TRANSCRIPTIONAL REGULATORY PROTEIN"/>
    <property type="match status" value="1"/>
</dbReference>
<keyword evidence="6" id="KW-0539">Nucleus</keyword>
<dbReference type="InterPro" id="IPR036864">
    <property type="entry name" value="Zn2-C6_fun-type_DNA-bd_sf"/>
</dbReference>
<keyword evidence="2" id="KW-0479">Metal-binding</keyword>
<sequence>MSTPTGSQGRVQAAKTRRHRRDPVSCAFCREKKLRCDRLTPCSNCYHRDLPCSNQATSRSQRESASEQAAVLDRLKQLEATVLKQQQLLDAYEHNSPRFRALSATTMSGVEHARTGSYTADDQNDGSRRNQADRFYATPISDYAEAFRTLEDTGLHQDSWLTTNNHSSSTRIVNTRHIALVSSDPALRDLVKSQPTISCMLPPEEEALLLLDYYRNHLHELRNFLHMPTLLKHVTKCYADLRNEQPVPLSILVLILSVLASSSAIMSHNEIWDGMPFSQTDSTRVSTYWATCAVNLLSDMHRKPCDTIEDVQATILLAFHSVNAEGFSAKLHYLFAVAISRAHDLLIHKIDAVSPTNPTNAIETEIKRRVWWYLVTADWILALSGGPQEGTYSVQPQHMVVNLIRNVDDEDLASADQIRDRPLSEPTSMSYYIQRIRLAELCREAADMIPMSHNVTASVNYGAVVALDKRFEAFLAGLPVFLRHDEESIRQSVETIATRPHMRTQRQSLFMTTNAKRCKLHQPFLIRGLVHESYSYSRNASLKSARAVLEESRRVEANARGIHPCASHAFRPYFIYYTFMATIVLVMELCFTRKSSLVDDQIHDGAELDDEETLVTKAEVMAACRSLRQDHSTTGIGAMYLASLMDVLRRFKVKLRSEPVRSVDSGPVAEPRNNHTATAWRLQSETLAGPSYGFKTPSNSSQQLLSQPVPPGPIPEWTTTSYTNPNTIGGAASSSPLMGNVGFMDINNVQPRSLNQPVTPSSIPLAGFKTSLADFDDIWNDYVELGPNLNGLQWDNLFSSLEMDIM</sequence>
<evidence type="ECO:0000256" key="6">
    <source>
        <dbReference type="ARBA" id="ARBA00023242"/>
    </source>
</evidence>
<dbReference type="EMBL" id="KN848067">
    <property type="protein sequence ID" value="KIY00272.1"/>
    <property type="molecule type" value="Genomic_DNA"/>
</dbReference>
<name>A0A0D2ITH7_9EURO</name>
<dbReference type="GO" id="GO:0000981">
    <property type="term" value="F:DNA-binding transcription factor activity, RNA polymerase II-specific"/>
    <property type="evidence" value="ECO:0007669"/>
    <property type="project" value="InterPro"/>
</dbReference>
<dbReference type="CDD" id="cd00067">
    <property type="entry name" value="GAL4"/>
    <property type="match status" value="1"/>
</dbReference>
<evidence type="ECO:0000256" key="1">
    <source>
        <dbReference type="ARBA" id="ARBA00004123"/>
    </source>
</evidence>
<evidence type="ECO:0000256" key="4">
    <source>
        <dbReference type="ARBA" id="ARBA00023125"/>
    </source>
</evidence>
<keyword evidence="5" id="KW-0804">Transcription</keyword>
<dbReference type="SMART" id="SM00066">
    <property type="entry name" value="GAL4"/>
    <property type="match status" value="1"/>
</dbReference>
<dbReference type="STRING" id="1442371.A0A0D2ITH7"/>
<dbReference type="Pfam" id="PF04082">
    <property type="entry name" value="Fungal_trans"/>
    <property type="match status" value="1"/>
</dbReference>
<dbReference type="AlphaFoldDB" id="A0A0D2ITH7"/>
<dbReference type="VEuPathDB" id="FungiDB:Z520_03957"/>
<dbReference type="Gene3D" id="4.10.240.10">
    <property type="entry name" value="Zn(2)-C6 fungal-type DNA-binding domain"/>
    <property type="match status" value="1"/>
</dbReference>